<dbReference type="InterPro" id="IPR003709">
    <property type="entry name" value="VanY-like_core_dom"/>
</dbReference>
<gene>
    <name evidence="4" type="ORF">SAMN06296378_2633</name>
</gene>
<evidence type="ECO:0000313" key="4">
    <source>
        <dbReference type="EMBL" id="SOE72838.1"/>
    </source>
</evidence>
<dbReference type="InterPro" id="IPR052179">
    <property type="entry name" value="DD-CPase-like"/>
</dbReference>
<keyword evidence="4" id="KW-0378">Hydrolase</keyword>
<evidence type="ECO:0000259" key="3">
    <source>
        <dbReference type="Pfam" id="PF02557"/>
    </source>
</evidence>
<keyword evidence="5" id="KW-1185">Reference proteome</keyword>
<feature type="region of interest" description="Disordered" evidence="1">
    <location>
        <begin position="57"/>
        <end position="87"/>
    </location>
</feature>
<proteinExistence type="predicted"/>
<dbReference type="Pfam" id="PF02557">
    <property type="entry name" value="VanY"/>
    <property type="match status" value="1"/>
</dbReference>
<dbReference type="SUPFAM" id="SSF55166">
    <property type="entry name" value="Hedgehog/DD-peptidase"/>
    <property type="match status" value="1"/>
</dbReference>
<evidence type="ECO:0000313" key="5">
    <source>
        <dbReference type="Proteomes" id="UP000219440"/>
    </source>
</evidence>
<dbReference type="GO" id="GO:0006508">
    <property type="term" value="P:proteolysis"/>
    <property type="evidence" value="ECO:0007669"/>
    <property type="project" value="InterPro"/>
</dbReference>
<dbReference type="RefSeq" id="WP_229671400.1">
    <property type="nucleotide sequence ID" value="NZ_BMLC01000004.1"/>
</dbReference>
<dbReference type="Gene3D" id="3.30.1380.10">
    <property type="match status" value="1"/>
</dbReference>
<protein>
    <submittedName>
        <fullName evidence="4">D-alanyl-D-alanine carboxypeptidase</fullName>
    </submittedName>
</protein>
<dbReference type="InterPro" id="IPR009045">
    <property type="entry name" value="Zn_M74/Hedgehog-like"/>
</dbReference>
<sequence length="284" mass="30211">MTELRHRAGPRGAVKRRRMIVIAGAVTAVVMTVAVVAIIAAIPVLAPNAAPTALATRTPTPTPAVTPSSTPAPVPIPTPTFDAGAQSIDDPNSYWVIADKLRPLNPADWEPPDLVEVPVAYANQPFLRQVASDAAVAMFAAFASESGGLQMQSQSAYRSYSTQESVYAGWVSSLGQAGADLTSARPGYSEHQTGLSIDVSASPANCTLEQCFANTPQGQWLASEAWRFGFVLRYPNGKSDVTGYEFEPWHMRYVGAELATELHTTGVQTLEEFFGLPAAPDYAG</sequence>
<keyword evidence="4" id="KW-0645">Protease</keyword>
<evidence type="ECO:0000256" key="1">
    <source>
        <dbReference type="SAM" id="MobiDB-lite"/>
    </source>
</evidence>
<keyword evidence="2" id="KW-0472">Membrane</keyword>
<name>A0A2C9A1L6_9MICO</name>
<keyword evidence="2" id="KW-0812">Transmembrane</keyword>
<reference evidence="4 5" key="1">
    <citation type="submission" date="2017-09" db="EMBL/GenBank/DDBJ databases">
        <authorList>
            <person name="Ehlers B."/>
            <person name="Leendertz F.H."/>
        </authorList>
    </citation>
    <scope>NUCLEOTIDE SEQUENCE [LARGE SCALE GENOMIC DNA]</scope>
    <source>
        <strain evidence="4 5">CGMCC 1.05381</strain>
    </source>
</reference>
<keyword evidence="2" id="KW-1133">Transmembrane helix</keyword>
<dbReference type="InterPro" id="IPR058193">
    <property type="entry name" value="VanY/YodJ_core_dom"/>
</dbReference>
<dbReference type="AlphaFoldDB" id="A0A2C9A1L6"/>
<evidence type="ECO:0000256" key="2">
    <source>
        <dbReference type="SAM" id="Phobius"/>
    </source>
</evidence>
<dbReference type="CDD" id="cd14852">
    <property type="entry name" value="LD-carboxypeptidase"/>
    <property type="match status" value="1"/>
</dbReference>
<dbReference type="Proteomes" id="UP000219440">
    <property type="component" value="Unassembled WGS sequence"/>
</dbReference>
<feature type="compositionally biased region" description="Pro residues" evidence="1">
    <location>
        <begin position="60"/>
        <end position="78"/>
    </location>
</feature>
<keyword evidence="4" id="KW-0121">Carboxypeptidase</keyword>
<organism evidence="4 5">
    <name type="scientific">Salinibacterium xinjiangense</name>
    <dbReference type="NCBI Taxonomy" id="386302"/>
    <lineage>
        <taxon>Bacteria</taxon>
        <taxon>Bacillati</taxon>
        <taxon>Actinomycetota</taxon>
        <taxon>Actinomycetes</taxon>
        <taxon>Micrococcales</taxon>
        <taxon>Microbacteriaceae</taxon>
        <taxon>Salinibacterium</taxon>
    </lineage>
</organism>
<feature type="transmembrane region" description="Helical" evidence="2">
    <location>
        <begin position="20"/>
        <end position="46"/>
    </location>
</feature>
<dbReference type="PANTHER" id="PTHR34385:SF1">
    <property type="entry name" value="PEPTIDOGLYCAN L-ALANYL-D-GLUTAMATE ENDOPEPTIDASE CWLK"/>
    <property type="match status" value="1"/>
</dbReference>
<dbReference type="PANTHER" id="PTHR34385">
    <property type="entry name" value="D-ALANYL-D-ALANINE CARBOXYPEPTIDASE"/>
    <property type="match status" value="1"/>
</dbReference>
<dbReference type="GO" id="GO:0004180">
    <property type="term" value="F:carboxypeptidase activity"/>
    <property type="evidence" value="ECO:0007669"/>
    <property type="project" value="UniProtKB-KW"/>
</dbReference>
<feature type="domain" description="D-alanyl-D-alanine carboxypeptidase-like core" evidence="3">
    <location>
        <begin position="127"/>
        <end position="255"/>
    </location>
</feature>
<dbReference type="EMBL" id="OCST01000005">
    <property type="protein sequence ID" value="SOE72838.1"/>
    <property type="molecule type" value="Genomic_DNA"/>
</dbReference>
<accession>A0A2C9A1L6</accession>